<reference evidence="3 4" key="1">
    <citation type="submission" date="2018-07" db="EMBL/GenBank/DDBJ databases">
        <title>Genomic Encyclopedia of Type Strains, Phase IV (KMG-IV): sequencing the most valuable type-strain genomes for metagenomic binning, comparative biology and taxonomic classification.</title>
        <authorList>
            <person name="Goeker M."/>
        </authorList>
    </citation>
    <scope>NUCLEOTIDE SEQUENCE [LARGE SCALE GENOMIC DNA]</scope>
    <source>
        <strain evidence="3 4">DSM 103736</strain>
    </source>
</reference>
<sequence length="364" mass="40474">MTFVAKKFFKKLTVLNDFIKQHGNDLRHKILLLSVKKLMASKPALRDISTIAIIMPTKGIGDGIIFSGLYKYFSTLGKKVFIVCSERTAFFYAKSPYVSGVVTYSDDISRKTIKQITAERIDLAIDMYGDDLRTPQRIRTLYALMPEYSVAFNGNGISRGCFSHTIDYKKLDTHLTDRANALFDFLGSPKESINYTLPLSGSNDDAALNFLQHVKGKKICFSPFASNFNRSLSAGMATEIAQKLAEAGTSVILMGSAEQLREINVENSKVVKLPEMTFFDACAVIKACDLLLSVDTAFVHVGNALNKPSVTLYNMEMWDDFTINIVFGPNYADATKIISESYLVRDINTEEIVSSVTTRLAAME</sequence>
<dbReference type="Pfam" id="PF01075">
    <property type="entry name" value="Glyco_transf_9"/>
    <property type="match status" value="1"/>
</dbReference>
<dbReference type="Gene3D" id="3.40.50.2000">
    <property type="entry name" value="Glycogen Phosphorylase B"/>
    <property type="match status" value="2"/>
</dbReference>
<evidence type="ECO:0000313" key="3">
    <source>
        <dbReference type="EMBL" id="RDK97341.1"/>
    </source>
</evidence>
<dbReference type="GO" id="GO:0005829">
    <property type="term" value="C:cytosol"/>
    <property type="evidence" value="ECO:0007669"/>
    <property type="project" value="TreeGrafter"/>
</dbReference>
<accession>A0A370R4I6</accession>
<proteinExistence type="predicted"/>
<evidence type="ECO:0000313" key="4">
    <source>
        <dbReference type="Proteomes" id="UP000254848"/>
    </source>
</evidence>
<dbReference type="Proteomes" id="UP000254848">
    <property type="component" value="Unassembled WGS sequence"/>
</dbReference>
<keyword evidence="2 3" id="KW-0808">Transferase</keyword>
<dbReference type="SUPFAM" id="SSF53756">
    <property type="entry name" value="UDP-Glycosyltransferase/glycogen phosphorylase"/>
    <property type="match status" value="1"/>
</dbReference>
<dbReference type="OrthoDB" id="89608at2"/>
<dbReference type="GO" id="GO:0008713">
    <property type="term" value="F:ADP-heptose-lipopolysaccharide heptosyltransferase activity"/>
    <property type="evidence" value="ECO:0007669"/>
    <property type="project" value="TreeGrafter"/>
</dbReference>
<dbReference type="PANTHER" id="PTHR30160:SF7">
    <property type="entry name" value="ADP-HEPTOSE--LPS HEPTOSYLTRANSFERASE 2"/>
    <property type="match status" value="1"/>
</dbReference>
<dbReference type="RefSeq" id="WP_115457068.1">
    <property type="nucleotide sequence ID" value="NZ_SDGT01000008.1"/>
</dbReference>
<dbReference type="InterPro" id="IPR051199">
    <property type="entry name" value="LPS_LOS_Heptosyltrfase"/>
</dbReference>
<dbReference type="GO" id="GO:0009244">
    <property type="term" value="P:lipopolysaccharide core region biosynthetic process"/>
    <property type="evidence" value="ECO:0007669"/>
    <property type="project" value="TreeGrafter"/>
</dbReference>
<name>A0A370R4I6_9GAMM</name>
<dbReference type="InterPro" id="IPR002201">
    <property type="entry name" value="Glyco_trans_9"/>
</dbReference>
<protein>
    <submittedName>
        <fullName evidence="3">ADP-heptose:LPS heptosyltransferase</fullName>
    </submittedName>
</protein>
<gene>
    <name evidence="3" type="ORF">C8D90_101789</name>
</gene>
<dbReference type="PANTHER" id="PTHR30160">
    <property type="entry name" value="TETRAACYLDISACCHARIDE 4'-KINASE-RELATED"/>
    <property type="match status" value="1"/>
</dbReference>
<organism evidence="3 4">
    <name type="scientific">Enterobacillus tribolii</name>
    <dbReference type="NCBI Taxonomy" id="1487935"/>
    <lineage>
        <taxon>Bacteria</taxon>
        <taxon>Pseudomonadati</taxon>
        <taxon>Pseudomonadota</taxon>
        <taxon>Gammaproteobacteria</taxon>
        <taxon>Enterobacterales</taxon>
        <taxon>Hafniaceae</taxon>
        <taxon>Enterobacillus</taxon>
    </lineage>
</organism>
<comment type="caution">
    <text evidence="3">The sequence shown here is derived from an EMBL/GenBank/DDBJ whole genome shotgun (WGS) entry which is preliminary data.</text>
</comment>
<keyword evidence="4" id="KW-1185">Reference proteome</keyword>
<dbReference type="EMBL" id="QRAP01000001">
    <property type="protein sequence ID" value="RDK97341.1"/>
    <property type="molecule type" value="Genomic_DNA"/>
</dbReference>
<evidence type="ECO:0000256" key="2">
    <source>
        <dbReference type="ARBA" id="ARBA00022679"/>
    </source>
</evidence>
<keyword evidence="1" id="KW-0328">Glycosyltransferase</keyword>
<evidence type="ECO:0000256" key="1">
    <source>
        <dbReference type="ARBA" id="ARBA00022676"/>
    </source>
</evidence>
<dbReference type="AlphaFoldDB" id="A0A370R4I6"/>